<reference evidence="1" key="1">
    <citation type="journal article" date="2014" name="Front. Microbiol.">
        <title>High frequency of phylogenetically diverse reductive dehalogenase-homologous genes in deep subseafloor sedimentary metagenomes.</title>
        <authorList>
            <person name="Kawai M."/>
            <person name="Futagami T."/>
            <person name="Toyoda A."/>
            <person name="Takaki Y."/>
            <person name="Nishi S."/>
            <person name="Hori S."/>
            <person name="Arai W."/>
            <person name="Tsubouchi T."/>
            <person name="Morono Y."/>
            <person name="Uchiyama I."/>
            <person name="Ito T."/>
            <person name="Fujiyama A."/>
            <person name="Inagaki F."/>
            <person name="Takami H."/>
        </authorList>
    </citation>
    <scope>NUCLEOTIDE SEQUENCE</scope>
    <source>
        <strain evidence="1">Expedition CK06-06</strain>
    </source>
</reference>
<protein>
    <submittedName>
        <fullName evidence="1">Uncharacterized protein</fullName>
    </submittedName>
</protein>
<dbReference type="EMBL" id="BART01005920">
    <property type="protein sequence ID" value="GAG55193.1"/>
    <property type="molecule type" value="Genomic_DNA"/>
</dbReference>
<name>X0Z440_9ZZZZ</name>
<feature type="non-terminal residue" evidence="1">
    <location>
        <position position="68"/>
    </location>
</feature>
<sequence>MAAATIRGIADTILMPVNTLARLPPGTTQAFVDGTVTGAVKAARAPKGKKVSAYSRQYKRAFKRVSKL</sequence>
<organism evidence="1">
    <name type="scientific">marine sediment metagenome</name>
    <dbReference type="NCBI Taxonomy" id="412755"/>
    <lineage>
        <taxon>unclassified sequences</taxon>
        <taxon>metagenomes</taxon>
        <taxon>ecological metagenomes</taxon>
    </lineage>
</organism>
<accession>X0Z440</accession>
<dbReference type="AlphaFoldDB" id="X0Z440"/>
<comment type="caution">
    <text evidence="1">The sequence shown here is derived from an EMBL/GenBank/DDBJ whole genome shotgun (WGS) entry which is preliminary data.</text>
</comment>
<gene>
    <name evidence="1" type="ORF">S01H4_13437</name>
</gene>
<proteinExistence type="predicted"/>
<evidence type="ECO:0000313" key="1">
    <source>
        <dbReference type="EMBL" id="GAG55193.1"/>
    </source>
</evidence>